<dbReference type="Pfam" id="PF04801">
    <property type="entry name" value="RPC5"/>
    <property type="match status" value="1"/>
</dbReference>
<dbReference type="STRING" id="90262.A0A1X2IVD5"/>
<keyword evidence="4" id="KW-1185">Reference proteome</keyword>
<dbReference type="EMBL" id="MCGE01000003">
    <property type="protein sequence ID" value="ORZ22962.1"/>
    <property type="molecule type" value="Genomic_DNA"/>
</dbReference>
<accession>A0A1X2IVD5</accession>
<dbReference type="GO" id="GO:0005666">
    <property type="term" value="C:RNA polymerase III complex"/>
    <property type="evidence" value="ECO:0007669"/>
    <property type="project" value="TreeGrafter"/>
</dbReference>
<feature type="region of interest" description="Disordered" evidence="2">
    <location>
        <begin position="1"/>
        <end position="27"/>
    </location>
</feature>
<evidence type="ECO:0000256" key="1">
    <source>
        <dbReference type="SAM" id="Coils"/>
    </source>
</evidence>
<dbReference type="PANTHER" id="PTHR12069">
    <property type="entry name" value="DNA-DIRECTED RNA POLYMERASES III 80 KDA POLYPEPTIDE RNA POLYMERASE III SUBUNIT 5"/>
    <property type="match status" value="1"/>
</dbReference>
<gene>
    <name evidence="3" type="ORF">BCR42DRAFT_403685</name>
</gene>
<organism evidence="3 4">
    <name type="scientific">Absidia repens</name>
    <dbReference type="NCBI Taxonomy" id="90262"/>
    <lineage>
        <taxon>Eukaryota</taxon>
        <taxon>Fungi</taxon>
        <taxon>Fungi incertae sedis</taxon>
        <taxon>Mucoromycota</taxon>
        <taxon>Mucoromycotina</taxon>
        <taxon>Mucoromycetes</taxon>
        <taxon>Mucorales</taxon>
        <taxon>Cunninghamellaceae</taxon>
        <taxon>Absidia</taxon>
    </lineage>
</organism>
<proteinExistence type="predicted"/>
<reference evidence="3 4" key="1">
    <citation type="submission" date="2016-07" db="EMBL/GenBank/DDBJ databases">
        <title>Pervasive Adenine N6-methylation of Active Genes in Fungi.</title>
        <authorList>
            <consortium name="DOE Joint Genome Institute"/>
            <person name="Mondo S.J."/>
            <person name="Dannebaum R.O."/>
            <person name="Kuo R.C."/>
            <person name="Labutti K."/>
            <person name="Haridas S."/>
            <person name="Kuo A."/>
            <person name="Salamov A."/>
            <person name="Ahrendt S.R."/>
            <person name="Lipzen A."/>
            <person name="Sullivan W."/>
            <person name="Andreopoulos W.B."/>
            <person name="Clum A."/>
            <person name="Lindquist E."/>
            <person name="Daum C."/>
            <person name="Ramamoorthy G.K."/>
            <person name="Gryganskyi A."/>
            <person name="Culley D."/>
            <person name="Magnuson J.K."/>
            <person name="James T.Y."/>
            <person name="O'Malley M.A."/>
            <person name="Stajich J.E."/>
            <person name="Spatafora J.W."/>
            <person name="Visel A."/>
            <person name="Grigoriev I.V."/>
        </authorList>
    </citation>
    <scope>NUCLEOTIDE SEQUENCE [LARGE SCALE GENOMIC DNA]</scope>
    <source>
        <strain evidence="3 4">NRRL 1336</strain>
    </source>
</reference>
<comment type="caution">
    <text evidence="3">The sequence shown here is derived from an EMBL/GenBank/DDBJ whole genome shotgun (WGS) entry which is preliminary data.</text>
</comment>
<dbReference type="Proteomes" id="UP000193560">
    <property type="component" value="Unassembled WGS sequence"/>
</dbReference>
<keyword evidence="3" id="KW-0804">Transcription</keyword>
<feature type="compositionally biased region" description="Polar residues" evidence="2">
    <location>
        <begin position="16"/>
        <end position="26"/>
    </location>
</feature>
<sequence length="321" mass="36763">MSDSPKAIAEEALHDQIQSRSPTETPDSIMDAALQSDLVDAPPVASTYYADMEEDHDDPVVAEFPIYLSNQLASELYLLQYPMRNTPFASRQGPTAARIKPNAKMVQLDLPLDTRSRHYSTERGEDFAMGMHDKVIKTAYDRRMEEHEDEQRFGGSSSKNKKQEDELLDKMTLTSTEVPTQTKYLVGVMHNDELHVTPLKTVIQMRPGFNYLDKIDEKYKAANKRIQDVERQEEKKKMDAQAQTVQVSMKQNDHGVNARNNLYSMAVRNADQEQWKPVTYYDETTSEAELEYSRLYSSRSVELKSTMTQSEFLDQISALKV</sequence>
<keyword evidence="3" id="KW-0240">DNA-directed RNA polymerase</keyword>
<dbReference type="GO" id="GO:0042797">
    <property type="term" value="P:tRNA transcription by RNA polymerase III"/>
    <property type="evidence" value="ECO:0007669"/>
    <property type="project" value="TreeGrafter"/>
</dbReference>
<name>A0A1X2IVD5_9FUNG</name>
<evidence type="ECO:0000313" key="4">
    <source>
        <dbReference type="Proteomes" id="UP000193560"/>
    </source>
</evidence>
<dbReference type="PANTHER" id="PTHR12069:SF0">
    <property type="entry name" value="DNA-DIRECTED RNA POLYMERASE III SUBUNIT RPC5"/>
    <property type="match status" value="1"/>
</dbReference>
<keyword evidence="1" id="KW-0175">Coiled coil</keyword>
<dbReference type="InterPro" id="IPR006886">
    <property type="entry name" value="RNA_pol_III_Rpc5"/>
</dbReference>
<evidence type="ECO:0000256" key="2">
    <source>
        <dbReference type="SAM" id="MobiDB-lite"/>
    </source>
</evidence>
<protein>
    <submittedName>
        <fullName evidence="3">DNA-directed RNA polymerase III subunit Rpc5</fullName>
    </submittedName>
</protein>
<dbReference type="AlphaFoldDB" id="A0A1X2IVD5"/>
<feature type="region of interest" description="Disordered" evidence="2">
    <location>
        <begin position="144"/>
        <end position="164"/>
    </location>
</feature>
<evidence type="ECO:0000313" key="3">
    <source>
        <dbReference type="EMBL" id="ORZ22962.1"/>
    </source>
</evidence>
<feature type="coiled-coil region" evidence="1">
    <location>
        <begin position="212"/>
        <end position="239"/>
    </location>
</feature>
<dbReference type="OrthoDB" id="340681at2759"/>